<evidence type="ECO:0000313" key="2">
    <source>
        <dbReference type="Proteomes" id="UP000011668"/>
    </source>
</evidence>
<gene>
    <name evidence="1" type="ORF">AG1IA_03013</name>
</gene>
<organism evidence="1 2">
    <name type="scientific">Thanatephorus cucumeris (strain AG1-IA)</name>
    <name type="common">Rice sheath blight fungus</name>
    <name type="synonym">Rhizoctonia solani</name>
    <dbReference type="NCBI Taxonomy" id="983506"/>
    <lineage>
        <taxon>Eukaryota</taxon>
        <taxon>Fungi</taxon>
        <taxon>Dikarya</taxon>
        <taxon>Basidiomycota</taxon>
        <taxon>Agaricomycotina</taxon>
        <taxon>Agaricomycetes</taxon>
        <taxon>Cantharellales</taxon>
        <taxon>Ceratobasidiaceae</taxon>
        <taxon>Rhizoctonia</taxon>
        <taxon>Rhizoctonia solani AG-1</taxon>
    </lineage>
</organism>
<dbReference type="EMBL" id="AFRT01000672">
    <property type="protein sequence ID" value="ELU42955.1"/>
    <property type="molecule type" value="Genomic_DNA"/>
</dbReference>
<proteinExistence type="predicted"/>
<reference evidence="1 2" key="1">
    <citation type="journal article" date="2013" name="Nat. Commun.">
        <title>The evolution and pathogenic mechanisms of the rice sheath blight pathogen.</title>
        <authorList>
            <person name="Zheng A."/>
            <person name="Lin R."/>
            <person name="Xu L."/>
            <person name="Qin P."/>
            <person name="Tang C."/>
            <person name="Ai P."/>
            <person name="Zhang D."/>
            <person name="Liu Y."/>
            <person name="Sun Z."/>
            <person name="Feng H."/>
            <person name="Wang Y."/>
            <person name="Chen Y."/>
            <person name="Liang X."/>
            <person name="Fu R."/>
            <person name="Li Q."/>
            <person name="Zhang J."/>
            <person name="Yu X."/>
            <person name="Xie Z."/>
            <person name="Ding L."/>
            <person name="Guan P."/>
            <person name="Tang J."/>
            <person name="Liang Y."/>
            <person name="Wang S."/>
            <person name="Deng Q."/>
            <person name="Li S."/>
            <person name="Zhu J."/>
            <person name="Wang L."/>
            <person name="Liu H."/>
            <person name="Li P."/>
        </authorList>
    </citation>
    <scope>NUCLEOTIDE SEQUENCE [LARGE SCALE GENOMIC DNA]</scope>
    <source>
        <strain evidence="2">AG-1 IA</strain>
    </source>
</reference>
<dbReference type="HOGENOM" id="CLU_1603863_0_0_1"/>
<protein>
    <submittedName>
        <fullName evidence="1">Uncharacterized protein</fullName>
    </submittedName>
</protein>
<accession>L8WY73</accession>
<comment type="caution">
    <text evidence="1">The sequence shown here is derived from an EMBL/GenBank/DDBJ whole genome shotgun (WGS) entry which is preliminary data.</text>
</comment>
<name>L8WY73_THACA</name>
<keyword evidence="2" id="KW-1185">Reference proteome</keyword>
<sequence length="166" mass="18595">MRLAFVGRRIGLTDPLGPNRVQLRVGHNVGFYNKISTILLDLAHYSYSFWRIYMPSTNSRACCRSCNDLREGYCSVSCRPNSLRRSVGEAANRNDFMKLIFSFLGSMTIFSLLYNIRVAKALSIGSLDDGHRQGAGVGKIGVEYRVLSGERMELYMSTDHTGLGQL</sequence>
<dbReference type="Proteomes" id="UP000011668">
    <property type="component" value="Unassembled WGS sequence"/>
</dbReference>
<dbReference type="AlphaFoldDB" id="L8WY73"/>
<evidence type="ECO:0000313" key="1">
    <source>
        <dbReference type="EMBL" id="ELU42955.1"/>
    </source>
</evidence>